<gene>
    <name evidence="6" type="ORF">TT172_LOCUS178</name>
</gene>
<dbReference type="PANTHER" id="PTHR48081">
    <property type="entry name" value="AB HYDROLASE SUPERFAMILY PROTEIN C4A8.06C"/>
    <property type="match status" value="1"/>
</dbReference>
<dbReference type="AlphaFoldDB" id="A0A3S5CVJ6"/>
<sequence>MNPCPVWSAHPLLRTPTLVLGDFLARALTRASGGGRFRILEVGAGTGGTTRHIVGRLGSLGIPFEYTFSDLSASLVGAARRQFRDRGADNGTMVFRVLDVEQPPAPEDTAAYHVVLATNCIHATRNLAVSLRNLRRMLRDDGALALIEITQNMFWLDVVVGLLEGWWLFEDGREHALVDERHWARVMKAAGFAAVEWSDGESPESKTVRVIGAFPTAAEATSNSSDAVTTSTHGGGMVVGSTSRTEKPTSSDKAVVETVVYTTVGGQDIHADVYWPVGPGSDLPDPSTSSSPQRAKPIALMIHGGSHIIFSRKDIRPAQTRLLLAKGFVPVSIDHRLCPEVPLAEGAMVDVCTALAWARETLPGLHTPSRPAGLEIDGTRVVVVGWSSGGQLALSLNWTAPARGLAPPAAVLAFYAPTDYEDLWWRAPIQPDGARDTGQEYDVLEAVQDAPLTNYGVVGAWEPLSDPRILTDPRCRIVLHINWKAQTLPVIVNGLPSRAKADADADAHPGTDWNAAPQPPLERVRAVSPRAHITRGTYAPVPTFLVHGTADDLIPWQQSRGTYDALVARGVPAGLALVEGAPHICDLSSNPESEGWKAALRGYDFITKQIIAIDIVDRQLALAEELGATYTVDSATIQGSVVDEIERLADGRGQSLLLTRPEWRLS</sequence>
<evidence type="ECO:0000259" key="3">
    <source>
        <dbReference type="Pfam" id="PF00326"/>
    </source>
</evidence>
<dbReference type="InterPro" id="IPR001375">
    <property type="entry name" value="Peptidase_S9_cat"/>
</dbReference>
<dbReference type="EMBL" id="OUUZ01000001">
    <property type="protein sequence ID" value="SPQ17759.1"/>
    <property type="molecule type" value="Genomic_DNA"/>
</dbReference>
<dbReference type="CDD" id="cd02440">
    <property type="entry name" value="AdoMet_MTases"/>
    <property type="match status" value="1"/>
</dbReference>
<feature type="domain" description="Methyltransferase type 12" evidence="5">
    <location>
        <begin position="40"/>
        <end position="144"/>
    </location>
</feature>
<dbReference type="Gene3D" id="3.40.50.1820">
    <property type="entry name" value="alpha/beta hydrolase"/>
    <property type="match status" value="1"/>
</dbReference>
<feature type="domain" description="Alpha/beta hydrolase fold-3" evidence="4">
    <location>
        <begin position="300"/>
        <end position="420"/>
    </location>
</feature>
<dbReference type="Pfam" id="PF07859">
    <property type="entry name" value="Abhydrolase_3"/>
    <property type="match status" value="1"/>
</dbReference>
<evidence type="ECO:0000313" key="6">
    <source>
        <dbReference type="EMBL" id="SPQ17759.1"/>
    </source>
</evidence>
<accession>A0A3S5CVJ6</accession>
<dbReference type="InterPro" id="IPR029063">
    <property type="entry name" value="SAM-dependent_MTases_sf"/>
</dbReference>
<evidence type="ECO:0000256" key="1">
    <source>
        <dbReference type="ARBA" id="ARBA00022801"/>
    </source>
</evidence>
<dbReference type="Gene3D" id="3.40.50.720">
    <property type="entry name" value="NAD(P)-binding Rossmann-like Domain"/>
    <property type="match status" value="1"/>
</dbReference>
<evidence type="ECO:0000259" key="4">
    <source>
        <dbReference type="Pfam" id="PF07859"/>
    </source>
</evidence>
<dbReference type="InterPro" id="IPR013217">
    <property type="entry name" value="Methyltransf_12"/>
</dbReference>
<protein>
    <submittedName>
        <fullName evidence="6">64c57d5e-be88-4082-854a-08579e2dc5ed</fullName>
    </submittedName>
</protein>
<dbReference type="InterPro" id="IPR029058">
    <property type="entry name" value="AB_hydrolase_fold"/>
</dbReference>
<reference evidence="6 7" key="1">
    <citation type="submission" date="2018-04" db="EMBL/GenBank/DDBJ databases">
        <authorList>
            <person name="Huttner S."/>
            <person name="Dainat J."/>
        </authorList>
    </citation>
    <scope>NUCLEOTIDE SEQUENCE [LARGE SCALE GENOMIC DNA]</scope>
</reference>
<feature type="compositionally biased region" description="Polar residues" evidence="2">
    <location>
        <begin position="222"/>
        <end position="232"/>
    </location>
</feature>
<feature type="region of interest" description="Disordered" evidence="2">
    <location>
        <begin position="222"/>
        <end position="251"/>
    </location>
</feature>
<proteinExistence type="predicted"/>
<dbReference type="GO" id="GO:0006508">
    <property type="term" value="P:proteolysis"/>
    <property type="evidence" value="ECO:0007669"/>
    <property type="project" value="InterPro"/>
</dbReference>
<dbReference type="InterPro" id="IPR050300">
    <property type="entry name" value="GDXG_lipolytic_enzyme"/>
</dbReference>
<dbReference type="SUPFAM" id="SSF53474">
    <property type="entry name" value="alpha/beta-Hydrolases"/>
    <property type="match status" value="1"/>
</dbReference>
<evidence type="ECO:0000259" key="5">
    <source>
        <dbReference type="Pfam" id="PF08242"/>
    </source>
</evidence>
<organism evidence="6 7">
    <name type="scientific">Thermothielavioides terrestris</name>
    <dbReference type="NCBI Taxonomy" id="2587410"/>
    <lineage>
        <taxon>Eukaryota</taxon>
        <taxon>Fungi</taxon>
        <taxon>Dikarya</taxon>
        <taxon>Ascomycota</taxon>
        <taxon>Pezizomycotina</taxon>
        <taxon>Sordariomycetes</taxon>
        <taxon>Sordariomycetidae</taxon>
        <taxon>Sordariales</taxon>
        <taxon>Chaetomiaceae</taxon>
        <taxon>Thermothielavioides</taxon>
    </lineage>
</organism>
<evidence type="ECO:0000256" key="2">
    <source>
        <dbReference type="SAM" id="MobiDB-lite"/>
    </source>
</evidence>
<dbReference type="Proteomes" id="UP000289323">
    <property type="component" value="Unassembled WGS sequence"/>
</dbReference>
<dbReference type="InterPro" id="IPR013094">
    <property type="entry name" value="AB_hydrolase_3"/>
</dbReference>
<keyword evidence="1" id="KW-0378">Hydrolase</keyword>
<dbReference type="Pfam" id="PF00326">
    <property type="entry name" value="Peptidase_S9"/>
    <property type="match status" value="1"/>
</dbReference>
<evidence type="ECO:0000313" key="7">
    <source>
        <dbReference type="Proteomes" id="UP000289323"/>
    </source>
</evidence>
<name>A0A3S5CVJ6_9PEZI</name>
<dbReference type="GO" id="GO:0008236">
    <property type="term" value="F:serine-type peptidase activity"/>
    <property type="evidence" value="ECO:0007669"/>
    <property type="project" value="InterPro"/>
</dbReference>
<feature type="domain" description="Peptidase S9 prolyl oligopeptidase catalytic" evidence="3">
    <location>
        <begin position="512"/>
        <end position="609"/>
    </location>
</feature>
<dbReference type="SUPFAM" id="SSF53335">
    <property type="entry name" value="S-adenosyl-L-methionine-dependent methyltransferases"/>
    <property type="match status" value="1"/>
</dbReference>
<dbReference type="Pfam" id="PF08242">
    <property type="entry name" value="Methyltransf_12"/>
    <property type="match status" value="1"/>
</dbReference>
<dbReference type="Gene3D" id="3.40.50.150">
    <property type="entry name" value="Vaccinia Virus protein VP39"/>
    <property type="match status" value="1"/>
</dbReference>